<feature type="transmembrane region" description="Helical" evidence="8">
    <location>
        <begin position="144"/>
        <end position="164"/>
    </location>
</feature>
<keyword evidence="4 8" id="KW-1133">Transmembrane helix</keyword>
<keyword evidence="11" id="KW-1185">Reference proteome</keyword>
<dbReference type="PANTHER" id="PTHR23504">
    <property type="entry name" value="MAJOR FACILITATOR SUPERFAMILY DOMAIN-CONTAINING PROTEIN 10"/>
    <property type="match status" value="1"/>
</dbReference>
<evidence type="ECO:0000256" key="7">
    <source>
        <dbReference type="SAM" id="MobiDB-lite"/>
    </source>
</evidence>
<keyword evidence="2" id="KW-0813">Transport</keyword>
<dbReference type="PANTHER" id="PTHR23504:SF6">
    <property type="entry name" value="MULTIDRUG TRANSPORTER, PUTATIVE (AFU_ORTHOLOGUE AFUA_4G08740)-RELATED"/>
    <property type="match status" value="1"/>
</dbReference>
<dbReference type="EMBL" id="JAZAVJ010000130">
    <property type="protein sequence ID" value="KAK7413428.1"/>
    <property type="molecule type" value="Genomic_DNA"/>
</dbReference>
<dbReference type="Gene3D" id="1.20.1250.20">
    <property type="entry name" value="MFS general substrate transporter like domains"/>
    <property type="match status" value="1"/>
</dbReference>
<keyword evidence="5 8" id="KW-0472">Membrane</keyword>
<feature type="transmembrane region" description="Helical" evidence="8">
    <location>
        <begin position="202"/>
        <end position="225"/>
    </location>
</feature>
<dbReference type="SUPFAM" id="SSF103473">
    <property type="entry name" value="MFS general substrate transporter"/>
    <property type="match status" value="1"/>
</dbReference>
<dbReference type="InterPro" id="IPR036259">
    <property type="entry name" value="MFS_trans_sf"/>
</dbReference>
<evidence type="ECO:0000259" key="9">
    <source>
        <dbReference type="PROSITE" id="PS50850"/>
    </source>
</evidence>
<sequence>MVYDRVDSDDESDLADNQDLREWQAQSDGTVDHDALARLATEHDEPLPSTPPVNKTHNATVAWKELPRKDQLFIITLARMSEPLVQSSLQAYLFYQLKWFDESLPDSAIATQAGILYASFTAAQFLTAMLWGSIADSPRAGRKTVLLIGLCGTSVSALGFGFSTTFWQALLFRTIGGATNGNVGVMRTMISEIIREKKFQSRAFLLLPMTFNVGVIIGPILGGILSDPAGSYPGVFGKVGFLLKFPYATPNIVSAVFLACSALAVWLGMDETHDVLRDGKPDLGSRLGRRLLAFLRARFSRSGAGGYSSVPSSDVELVEGETSKRPVRRYTQKLPFRRIFTRNVSVTLAASFLMGVHLGSFNSLWFVFLSTPVWDPAASDHKQKLPFMFTGGLGLHPQSVGLAMSILGVIGISLQLFLYPRVSGRLGTIRSWRFSLLCFPITYFLVPYLSVVPSSDSAPPPGPKGGIAVWLAIVGVLAIQVMGRTFALPAQTILVNNCSPHPSILGSIHGVGQSVNSAARTVGPMIGGAIYGFGLNQGVIGLVWWIMSCVGICGILASLLVREGDGHEIWLEGDEEELSVEAATGERERTV</sequence>
<evidence type="ECO:0000256" key="5">
    <source>
        <dbReference type="ARBA" id="ARBA00023136"/>
    </source>
</evidence>
<dbReference type="PRINTS" id="PR01035">
    <property type="entry name" value="TCRTETA"/>
</dbReference>
<dbReference type="InterPro" id="IPR020846">
    <property type="entry name" value="MFS_dom"/>
</dbReference>
<dbReference type="CDD" id="cd17330">
    <property type="entry name" value="MFS_SLC46_TetA_like"/>
    <property type="match status" value="1"/>
</dbReference>
<evidence type="ECO:0000256" key="3">
    <source>
        <dbReference type="ARBA" id="ARBA00022692"/>
    </source>
</evidence>
<feature type="transmembrane region" description="Helical" evidence="8">
    <location>
        <begin position="346"/>
        <end position="368"/>
    </location>
</feature>
<feature type="transmembrane region" description="Helical" evidence="8">
    <location>
        <begin position="542"/>
        <end position="561"/>
    </location>
</feature>
<evidence type="ECO:0000256" key="8">
    <source>
        <dbReference type="SAM" id="Phobius"/>
    </source>
</evidence>
<feature type="compositionally biased region" description="Acidic residues" evidence="7">
    <location>
        <begin position="7"/>
        <end position="16"/>
    </location>
</feature>
<proteinExistence type="predicted"/>
<dbReference type="PROSITE" id="PS50850">
    <property type="entry name" value="MFS"/>
    <property type="match status" value="1"/>
</dbReference>
<organism evidence="10 11">
    <name type="scientific">Neonectria punicea</name>
    <dbReference type="NCBI Taxonomy" id="979145"/>
    <lineage>
        <taxon>Eukaryota</taxon>
        <taxon>Fungi</taxon>
        <taxon>Dikarya</taxon>
        <taxon>Ascomycota</taxon>
        <taxon>Pezizomycotina</taxon>
        <taxon>Sordariomycetes</taxon>
        <taxon>Hypocreomycetidae</taxon>
        <taxon>Hypocreales</taxon>
        <taxon>Nectriaceae</taxon>
        <taxon>Neonectria</taxon>
    </lineage>
</organism>
<dbReference type="InterPro" id="IPR011701">
    <property type="entry name" value="MFS"/>
</dbReference>
<dbReference type="InterPro" id="IPR001958">
    <property type="entry name" value="Tet-R_TetA/multi-R_MdtG-like"/>
</dbReference>
<evidence type="ECO:0000256" key="2">
    <source>
        <dbReference type="ARBA" id="ARBA00022448"/>
    </source>
</evidence>
<dbReference type="Pfam" id="PF07690">
    <property type="entry name" value="MFS_1"/>
    <property type="match status" value="1"/>
</dbReference>
<evidence type="ECO:0000313" key="10">
    <source>
        <dbReference type="EMBL" id="KAK7413428.1"/>
    </source>
</evidence>
<feature type="transmembrane region" description="Helical" evidence="8">
    <location>
        <begin position="115"/>
        <end position="132"/>
    </location>
</feature>
<accession>A0ABR1GX73</accession>
<feature type="region of interest" description="Disordered" evidence="7">
    <location>
        <begin position="1"/>
        <end position="27"/>
    </location>
</feature>
<gene>
    <name evidence="10" type="ORF">QQX98_007730</name>
</gene>
<feature type="transmembrane region" description="Helical" evidence="8">
    <location>
        <begin position="431"/>
        <end position="451"/>
    </location>
</feature>
<evidence type="ECO:0000256" key="6">
    <source>
        <dbReference type="ARBA" id="ARBA00023180"/>
    </source>
</evidence>
<reference evidence="10 11" key="1">
    <citation type="journal article" date="2025" name="Microbiol. Resour. Announc.">
        <title>Draft genome sequences for Neonectria magnoliae and Neonectria punicea, canker pathogens of Liriodendron tulipifera and Acer saccharum in West Virginia.</title>
        <authorList>
            <person name="Petronek H.M."/>
            <person name="Kasson M.T."/>
            <person name="Metheny A.M."/>
            <person name="Stauder C.M."/>
            <person name="Lovett B."/>
            <person name="Lynch S.C."/>
            <person name="Garnas J.R."/>
            <person name="Kasson L.R."/>
            <person name="Stajich J.E."/>
        </authorList>
    </citation>
    <scope>NUCLEOTIDE SEQUENCE [LARGE SCALE GENOMIC DNA]</scope>
    <source>
        <strain evidence="10 11">NRRL 64653</strain>
    </source>
</reference>
<evidence type="ECO:0000256" key="4">
    <source>
        <dbReference type="ARBA" id="ARBA00022989"/>
    </source>
</evidence>
<name>A0ABR1GX73_9HYPO</name>
<dbReference type="Proteomes" id="UP001498476">
    <property type="component" value="Unassembled WGS sequence"/>
</dbReference>
<feature type="transmembrane region" description="Helical" evidence="8">
    <location>
        <begin position="400"/>
        <end position="419"/>
    </location>
</feature>
<feature type="domain" description="Major facilitator superfamily (MFS) profile" evidence="9">
    <location>
        <begin position="71"/>
        <end position="566"/>
    </location>
</feature>
<comment type="caution">
    <text evidence="10">The sequence shown here is derived from an EMBL/GenBank/DDBJ whole genome shotgun (WGS) entry which is preliminary data.</text>
</comment>
<comment type="subcellular location">
    <subcellularLocation>
        <location evidence="1">Membrane</location>
        <topology evidence="1">Multi-pass membrane protein</topology>
    </subcellularLocation>
</comment>
<keyword evidence="6" id="KW-0325">Glycoprotein</keyword>
<feature type="transmembrane region" description="Helical" evidence="8">
    <location>
        <begin position="467"/>
        <end position="487"/>
    </location>
</feature>
<protein>
    <recommendedName>
        <fullName evidence="9">Major facilitator superfamily (MFS) profile domain-containing protein</fullName>
    </recommendedName>
</protein>
<evidence type="ECO:0000256" key="1">
    <source>
        <dbReference type="ARBA" id="ARBA00004141"/>
    </source>
</evidence>
<feature type="transmembrane region" description="Helical" evidence="8">
    <location>
        <begin position="245"/>
        <end position="267"/>
    </location>
</feature>
<evidence type="ECO:0000313" key="11">
    <source>
        <dbReference type="Proteomes" id="UP001498476"/>
    </source>
</evidence>
<keyword evidence="3 8" id="KW-0812">Transmembrane</keyword>